<dbReference type="GO" id="GO:0007229">
    <property type="term" value="P:integrin-mediated signaling pathway"/>
    <property type="evidence" value="ECO:0007669"/>
    <property type="project" value="UniProtKB-KW"/>
</dbReference>
<evidence type="ECO:0000313" key="3">
    <source>
        <dbReference type="Proteomes" id="UP001174909"/>
    </source>
</evidence>
<dbReference type="InterPro" id="IPR001245">
    <property type="entry name" value="Ser-Thr/Tyr_kinase_cat_dom"/>
</dbReference>
<dbReference type="EMBL" id="CASHTH010003131">
    <property type="protein sequence ID" value="CAI8040772.1"/>
    <property type="molecule type" value="Genomic_DNA"/>
</dbReference>
<sequence>MKLRVFSNENILPLLAVITSPEIHTISMFMRLGSLYHVLHDLDSEVKINIGEGVKFAQDICNGMTYLHSMDTLINRFDLSPHHVFVSSLTCRTLCIHTCIHT</sequence>
<feature type="non-terminal residue" evidence="2">
    <location>
        <position position="1"/>
    </location>
</feature>
<evidence type="ECO:0000313" key="2">
    <source>
        <dbReference type="EMBL" id="CAI8040772.1"/>
    </source>
</evidence>
<reference evidence="2" key="1">
    <citation type="submission" date="2023-03" db="EMBL/GenBank/DDBJ databases">
        <authorList>
            <person name="Steffen K."/>
            <person name="Cardenas P."/>
        </authorList>
    </citation>
    <scope>NUCLEOTIDE SEQUENCE</scope>
</reference>
<name>A0AA35T3Z2_GEOBA</name>
<evidence type="ECO:0000259" key="1">
    <source>
        <dbReference type="PROSITE" id="PS50011"/>
    </source>
</evidence>
<keyword evidence="2" id="KW-0808">Transferase</keyword>
<keyword evidence="3" id="KW-1185">Reference proteome</keyword>
<gene>
    <name evidence="2" type="ORF">GBAR_LOCUS22672</name>
</gene>
<dbReference type="InterPro" id="IPR011009">
    <property type="entry name" value="Kinase-like_dom_sf"/>
</dbReference>
<dbReference type="GO" id="GO:0004672">
    <property type="term" value="F:protein kinase activity"/>
    <property type="evidence" value="ECO:0007669"/>
    <property type="project" value="InterPro"/>
</dbReference>
<dbReference type="SUPFAM" id="SSF56112">
    <property type="entry name" value="Protein kinase-like (PK-like)"/>
    <property type="match status" value="1"/>
</dbReference>
<feature type="domain" description="Protein kinase" evidence="1">
    <location>
        <begin position="1"/>
        <end position="102"/>
    </location>
</feature>
<keyword evidence="2" id="KW-0418">Kinase</keyword>
<protein>
    <submittedName>
        <fullName evidence="2">Integrin-linked protein kinase homolog pat-4</fullName>
    </submittedName>
</protein>
<dbReference type="AlphaFoldDB" id="A0AA35T3Z2"/>
<dbReference type="GO" id="GO:0005524">
    <property type="term" value="F:ATP binding"/>
    <property type="evidence" value="ECO:0007669"/>
    <property type="project" value="InterPro"/>
</dbReference>
<dbReference type="Pfam" id="PF07714">
    <property type="entry name" value="PK_Tyr_Ser-Thr"/>
    <property type="match status" value="1"/>
</dbReference>
<dbReference type="Gene3D" id="1.10.510.10">
    <property type="entry name" value="Transferase(Phosphotransferase) domain 1"/>
    <property type="match status" value="1"/>
</dbReference>
<organism evidence="2 3">
    <name type="scientific">Geodia barretti</name>
    <name type="common">Barrett's horny sponge</name>
    <dbReference type="NCBI Taxonomy" id="519541"/>
    <lineage>
        <taxon>Eukaryota</taxon>
        <taxon>Metazoa</taxon>
        <taxon>Porifera</taxon>
        <taxon>Demospongiae</taxon>
        <taxon>Heteroscleromorpha</taxon>
        <taxon>Tetractinellida</taxon>
        <taxon>Astrophorina</taxon>
        <taxon>Geodiidae</taxon>
        <taxon>Geodia</taxon>
    </lineage>
</organism>
<dbReference type="PROSITE" id="PS50011">
    <property type="entry name" value="PROTEIN_KINASE_DOM"/>
    <property type="match status" value="1"/>
</dbReference>
<accession>A0AA35T3Z2</accession>
<proteinExistence type="predicted"/>
<comment type="caution">
    <text evidence="2">The sequence shown here is derived from an EMBL/GenBank/DDBJ whole genome shotgun (WGS) entry which is preliminary data.</text>
</comment>
<dbReference type="InterPro" id="IPR000719">
    <property type="entry name" value="Prot_kinase_dom"/>
</dbReference>
<keyword evidence="2" id="KW-0401">Integrin</keyword>
<dbReference type="Proteomes" id="UP001174909">
    <property type="component" value="Unassembled WGS sequence"/>
</dbReference>